<name>A0AA86T5P4_9FABA</name>
<gene>
    <name evidence="1" type="ORF">AYBTSS11_LOCUS21956</name>
</gene>
<dbReference type="Proteomes" id="UP001189624">
    <property type="component" value="Chromosome 7"/>
</dbReference>
<organism evidence="1 2">
    <name type="scientific">Sphenostylis stenocarpa</name>
    <dbReference type="NCBI Taxonomy" id="92480"/>
    <lineage>
        <taxon>Eukaryota</taxon>
        <taxon>Viridiplantae</taxon>
        <taxon>Streptophyta</taxon>
        <taxon>Embryophyta</taxon>
        <taxon>Tracheophyta</taxon>
        <taxon>Spermatophyta</taxon>
        <taxon>Magnoliopsida</taxon>
        <taxon>eudicotyledons</taxon>
        <taxon>Gunneridae</taxon>
        <taxon>Pentapetalae</taxon>
        <taxon>rosids</taxon>
        <taxon>fabids</taxon>
        <taxon>Fabales</taxon>
        <taxon>Fabaceae</taxon>
        <taxon>Papilionoideae</taxon>
        <taxon>50 kb inversion clade</taxon>
        <taxon>NPAAA clade</taxon>
        <taxon>indigoferoid/millettioid clade</taxon>
        <taxon>Phaseoleae</taxon>
        <taxon>Sphenostylis</taxon>
    </lineage>
</organism>
<dbReference type="AlphaFoldDB" id="A0AA86T5P4"/>
<evidence type="ECO:0000313" key="2">
    <source>
        <dbReference type="Proteomes" id="UP001189624"/>
    </source>
</evidence>
<evidence type="ECO:0000313" key="1">
    <source>
        <dbReference type="EMBL" id="CAJ1968883.1"/>
    </source>
</evidence>
<reference evidence="1" key="1">
    <citation type="submission" date="2023-10" db="EMBL/GenBank/DDBJ databases">
        <authorList>
            <person name="Domelevo Entfellner J.-B."/>
        </authorList>
    </citation>
    <scope>NUCLEOTIDE SEQUENCE</scope>
</reference>
<dbReference type="EMBL" id="OY731404">
    <property type="protein sequence ID" value="CAJ1968883.1"/>
    <property type="molecule type" value="Genomic_DNA"/>
</dbReference>
<accession>A0AA86T5P4</accession>
<dbReference type="Gramene" id="rna-AYBTSS11_LOCUS21956">
    <property type="protein sequence ID" value="CAJ1968883.1"/>
    <property type="gene ID" value="gene-AYBTSS11_LOCUS21956"/>
</dbReference>
<protein>
    <submittedName>
        <fullName evidence="1">Uncharacterized protein</fullName>
    </submittedName>
</protein>
<sequence>MRVRVVWAGDATRWFRVRRRRPSRDLDEGGSIEVACGGVKEMGEKRSWMAGSNEVEMGGNIVRAGLCWWLQHCSKEERVKQCSREGET</sequence>
<proteinExistence type="predicted"/>
<keyword evidence="2" id="KW-1185">Reference proteome</keyword>